<evidence type="ECO:0000313" key="13">
    <source>
        <dbReference type="EMBL" id="KAI9637362.1"/>
    </source>
</evidence>
<evidence type="ECO:0000256" key="1">
    <source>
        <dbReference type="ARBA" id="ARBA00004167"/>
    </source>
</evidence>
<dbReference type="SMART" id="SM00184">
    <property type="entry name" value="RING"/>
    <property type="match status" value="1"/>
</dbReference>
<feature type="signal peptide" evidence="11">
    <location>
        <begin position="1"/>
        <end position="28"/>
    </location>
</feature>
<dbReference type="GO" id="GO:0008270">
    <property type="term" value="F:zinc ion binding"/>
    <property type="evidence" value="ECO:0007669"/>
    <property type="project" value="UniProtKB-KW"/>
</dbReference>
<keyword evidence="6 10" id="KW-1133">Transmembrane helix</keyword>
<dbReference type="PANTHER" id="PTHR47168:SF1">
    <property type="entry name" value="OS02G0798600 PROTEIN"/>
    <property type="match status" value="1"/>
</dbReference>
<feature type="transmembrane region" description="Helical" evidence="10">
    <location>
        <begin position="252"/>
        <end position="273"/>
    </location>
</feature>
<feature type="domain" description="RING-type" evidence="12">
    <location>
        <begin position="418"/>
        <end position="462"/>
    </location>
</feature>
<feature type="region of interest" description="Disordered" evidence="9">
    <location>
        <begin position="323"/>
        <end position="401"/>
    </location>
</feature>
<keyword evidence="2 10" id="KW-0812">Transmembrane</keyword>
<feature type="compositionally biased region" description="Low complexity" evidence="9">
    <location>
        <begin position="571"/>
        <end position="602"/>
    </location>
</feature>
<evidence type="ECO:0000259" key="12">
    <source>
        <dbReference type="PROSITE" id="PS50089"/>
    </source>
</evidence>
<dbReference type="InterPro" id="IPR051653">
    <property type="entry name" value="E3_ligase_sorting_rcpt"/>
</dbReference>
<evidence type="ECO:0000256" key="4">
    <source>
        <dbReference type="ARBA" id="ARBA00022771"/>
    </source>
</evidence>
<keyword evidence="14" id="KW-1185">Reference proteome</keyword>
<keyword evidence="11" id="KW-0732">Signal</keyword>
<accession>A0AA38LU44</accession>
<dbReference type="RefSeq" id="XP_052947139.1">
    <property type="nucleotide sequence ID" value="XM_053089410.1"/>
</dbReference>
<comment type="subcellular location">
    <subcellularLocation>
        <location evidence="1">Membrane</location>
        <topology evidence="1">Single-pass membrane protein</topology>
    </subcellularLocation>
</comment>
<dbReference type="CDD" id="cd16454">
    <property type="entry name" value="RING-H2_PA-TM-RING"/>
    <property type="match status" value="1"/>
</dbReference>
<keyword evidence="3" id="KW-0479">Metal-binding</keyword>
<dbReference type="Proteomes" id="UP001164286">
    <property type="component" value="Unassembled WGS sequence"/>
</dbReference>
<keyword evidence="7 10" id="KW-0472">Membrane</keyword>
<dbReference type="SUPFAM" id="SSF57850">
    <property type="entry name" value="RING/U-box"/>
    <property type="match status" value="1"/>
</dbReference>
<feature type="compositionally biased region" description="Polar residues" evidence="9">
    <location>
        <begin position="323"/>
        <end position="338"/>
    </location>
</feature>
<feature type="chain" id="PRO_5041465165" description="RING-type domain-containing protein" evidence="11">
    <location>
        <begin position="29"/>
        <end position="602"/>
    </location>
</feature>
<evidence type="ECO:0000256" key="7">
    <source>
        <dbReference type="ARBA" id="ARBA00023136"/>
    </source>
</evidence>
<dbReference type="AlphaFoldDB" id="A0AA38LU44"/>
<evidence type="ECO:0000256" key="6">
    <source>
        <dbReference type="ARBA" id="ARBA00022989"/>
    </source>
</evidence>
<evidence type="ECO:0000256" key="11">
    <source>
        <dbReference type="SAM" id="SignalP"/>
    </source>
</evidence>
<dbReference type="InterPro" id="IPR001841">
    <property type="entry name" value="Znf_RING"/>
</dbReference>
<name>A0AA38LU44_9TREE</name>
<keyword evidence="4 8" id="KW-0863">Zinc-finger</keyword>
<evidence type="ECO:0000313" key="14">
    <source>
        <dbReference type="Proteomes" id="UP001164286"/>
    </source>
</evidence>
<evidence type="ECO:0000256" key="3">
    <source>
        <dbReference type="ARBA" id="ARBA00022723"/>
    </source>
</evidence>
<feature type="region of interest" description="Disordered" evidence="9">
    <location>
        <begin position="224"/>
        <end position="244"/>
    </location>
</feature>
<gene>
    <name evidence="13" type="ORF">MKK02DRAFT_36368</name>
</gene>
<dbReference type="InterPro" id="IPR013083">
    <property type="entry name" value="Znf_RING/FYVE/PHD"/>
</dbReference>
<feature type="region of interest" description="Disordered" evidence="9">
    <location>
        <begin position="468"/>
        <end position="602"/>
    </location>
</feature>
<keyword evidence="5" id="KW-0862">Zinc</keyword>
<organism evidence="13 14">
    <name type="scientific">Dioszegia hungarica</name>
    <dbReference type="NCBI Taxonomy" id="4972"/>
    <lineage>
        <taxon>Eukaryota</taxon>
        <taxon>Fungi</taxon>
        <taxon>Dikarya</taxon>
        <taxon>Basidiomycota</taxon>
        <taxon>Agaricomycotina</taxon>
        <taxon>Tremellomycetes</taxon>
        <taxon>Tremellales</taxon>
        <taxon>Bulleribasidiaceae</taxon>
        <taxon>Dioszegia</taxon>
    </lineage>
</organism>
<dbReference type="EMBL" id="JAKWFO010000004">
    <property type="protein sequence ID" value="KAI9637362.1"/>
    <property type="molecule type" value="Genomic_DNA"/>
</dbReference>
<dbReference type="Pfam" id="PF13639">
    <property type="entry name" value="zf-RING_2"/>
    <property type="match status" value="1"/>
</dbReference>
<evidence type="ECO:0000256" key="10">
    <source>
        <dbReference type="SAM" id="Phobius"/>
    </source>
</evidence>
<dbReference type="PANTHER" id="PTHR47168">
    <property type="entry name" value="RING ZINC FINGER DOMAIN SUPERFAMILY PROTEIN-RELATED"/>
    <property type="match status" value="1"/>
</dbReference>
<comment type="caution">
    <text evidence="13">The sequence shown here is derived from an EMBL/GenBank/DDBJ whole genome shotgun (WGS) entry which is preliminary data.</text>
</comment>
<feature type="compositionally biased region" description="Basic and acidic residues" evidence="9">
    <location>
        <begin position="359"/>
        <end position="370"/>
    </location>
</feature>
<dbReference type="Gene3D" id="3.30.40.10">
    <property type="entry name" value="Zinc/RING finger domain, C3HC4 (zinc finger)"/>
    <property type="match status" value="1"/>
</dbReference>
<dbReference type="PROSITE" id="PS50089">
    <property type="entry name" value="ZF_RING_2"/>
    <property type="match status" value="1"/>
</dbReference>
<dbReference type="GO" id="GO:0016020">
    <property type="term" value="C:membrane"/>
    <property type="evidence" value="ECO:0007669"/>
    <property type="project" value="UniProtKB-SubCell"/>
</dbReference>
<proteinExistence type="predicted"/>
<feature type="compositionally biased region" description="Low complexity" evidence="9">
    <location>
        <begin position="539"/>
        <end position="553"/>
    </location>
</feature>
<sequence>MPGLTISHLLLIPSISTLILSSLPVAQAYIPAVPINDTSSLNLTDSSSISISWRNPPGVYSGSVSYQLEADIPTNGTTTGALVHFSEGTMGPNLTTSTPWIAFISCDLNETGASMEDDVFTLARDRGAVSALLYTTQSASCALNPRYINDFEKPLDVFATRSVQIARVIDSQFRHTNETYYVYNGTQLNMSGALVNASLAGSRTRVNFNDTTYLIGTLEARNSTGQATPTDIPGSTQSPPAATNSRVSPSMIALYVITGLIGTCFILMLLLGWRRARRHPERYGRREEAGEAPRTTAAGLAQAMLDTFPVIKFNRRHAANGTNQVQSNAHSQSQSQFGGASPKRLDSDTELSILPHSGGEYRDAAGKEDSGSDMTHVQAASRAGSRKTMSRPTSGTGGEGMTLDGVVEAEAETPGDICPICLLEFEEGDDLRVLPCEREHMYHQGCIDPWLLRVSGSCPLCRKDFNVPDAPPSSGPTAPSTSISTASSSPAPPLSSTSASTTTPAPTAAPAASEPQGGFARYLAFMRRERRRTRRRADTSATAASGLSATSENEPGEEEEIESVVWGPGRGRAPSASASTSASAQAQAQAQVGRRASGAGLG</sequence>
<feature type="compositionally biased region" description="Low complexity" evidence="9">
    <location>
        <begin position="475"/>
        <end position="513"/>
    </location>
</feature>
<evidence type="ECO:0000256" key="8">
    <source>
        <dbReference type="PROSITE-ProRule" id="PRU00175"/>
    </source>
</evidence>
<reference evidence="13" key="1">
    <citation type="journal article" date="2022" name="G3 (Bethesda)">
        <title>High quality genome of the basidiomycete yeast Dioszegia hungarica PDD-24b-2 isolated from cloud water.</title>
        <authorList>
            <person name="Jarrige D."/>
            <person name="Haridas S."/>
            <person name="Bleykasten-Grosshans C."/>
            <person name="Joly M."/>
            <person name="Nadalig T."/>
            <person name="Sancelme M."/>
            <person name="Vuilleumier S."/>
            <person name="Grigoriev I.V."/>
            <person name="Amato P."/>
            <person name="Bringel F."/>
        </authorList>
    </citation>
    <scope>NUCLEOTIDE SEQUENCE</scope>
    <source>
        <strain evidence="13">PDD-24b-2</strain>
    </source>
</reference>
<protein>
    <recommendedName>
        <fullName evidence="12">RING-type domain-containing protein</fullName>
    </recommendedName>
</protein>
<evidence type="ECO:0000256" key="5">
    <source>
        <dbReference type="ARBA" id="ARBA00022833"/>
    </source>
</evidence>
<evidence type="ECO:0000256" key="2">
    <source>
        <dbReference type="ARBA" id="ARBA00022692"/>
    </source>
</evidence>
<evidence type="ECO:0000256" key="9">
    <source>
        <dbReference type="SAM" id="MobiDB-lite"/>
    </source>
</evidence>
<dbReference type="GeneID" id="77728615"/>